<dbReference type="Gene3D" id="3.40.50.720">
    <property type="entry name" value="NAD(P)-binding Rossmann-like Domain"/>
    <property type="match status" value="2"/>
</dbReference>
<reference evidence="2 3" key="1">
    <citation type="journal article" date="2011" name="Nat. Biotechnol.">
        <title>Comparative genomic analysis of the thermophilic biomass-degrading fungi Myceliophthora thermophila and Thielavia terrestris.</title>
        <authorList>
            <person name="Berka R.M."/>
            <person name="Grigoriev I.V."/>
            <person name="Otillar R."/>
            <person name="Salamov A."/>
            <person name="Grimwood J."/>
            <person name="Reid I."/>
            <person name="Ishmael N."/>
            <person name="John T."/>
            <person name="Darmond C."/>
            <person name="Moisan M.-C."/>
            <person name="Henrissat B."/>
            <person name="Coutinho P.M."/>
            <person name="Lombard V."/>
            <person name="Natvig D.O."/>
            <person name="Lindquist E."/>
            <person name="Schmutz J."/>
            <person name="Lucas S."/>
            <person name="Harris P."/>
            <person name="Powlowski J."/>
            <person name="Bellemare A."/>
            <person name="Taylor D."/>
            <person name="Butler G."/>
            <person name="de Vries R.P."/>
            <person name="Allijn I.E."/>
            <person name="van den Brink J."/>
            <person name="Ushinsky S."/>
            <person name="Storms R."/>
            <person name="Powell A.J."/>
            <person name="Paulsen I.T."/>
            <person name="Elbourne L.D.H."/>
            <person name="Baker S.E."/>
            <person name="Magnuson J."/>
            <person name="LaBoissiere S."/>
            <person name="Clutterbuck A.J."/>
            <person name="Martinez D."/>
            <person name="Wogulis M."/>
            <person name="de Leon A.L."/>
            <person name="Rey M.W."/>
            <person name="Tsang A."/>
        </authorList>
    </citation>
    <scope>NUCLEOTIDE SEQUENCE [LARGE SCALE GENOMIC DNA]</scope>
    <source>
        <strain evidence="3">ATCC 42464 / BCRC 31852 / DSM 1799</strain>
    </source>
</reference>
<dbReference type="PANTHER" id="PTHR43157">
    <property type="entry name" value="PHOSPHATIDYLINOSITOL-GLYCAN BIOSYNTHESIS CLASS F PROTEIN-RELATED"/>
    <property type="match status" value="1"/>
</dbReference>
<dbReference type="OrthoDB" id="191139at2759"/>
<protein>
    <submittedName>
        <fullName evidence="2">Uncharacterized protein</fullName>
    </submittedName>
</protein>
<dbReference type="PANTHER" id="PTHR43157:SF31">
    <property type="entry name" value="PHOSPHATIDYLINOSITOL-GLYCAN BIOSYNTHESIS CLASS F PROTEIN"/>
    <property type="match status" value="1"/>
</dbReference>
<evidence type="ECO:0000313" key="3">
    <source>
        <dbReference type="Proteomes" id="UP000007322"/>
    </source>
</evidence>
<dbReference type="KEGG" id="mtm:MYCTH_103818"/>
<keyword evidence="3" id="KW-1185">Reference proteome</keyword>
<dbReference type="GO" id="GO:0016491">
    <property type="term" value="F:oxidoreductase activity"/>
    <property type="evidence" value="ECO:0007669"/>
    <property type="project" value="UniProtKB-KW"/>
</dbReference>
<gene>
    <name evidence="2" type="ORF">MYCTH_103818</name>
</gene>
<dbReference type="EMBL" id="CP003008">
    <property type="protein sequence ID" value="AEO62140.1"/>
    <property type="molecule type" value="Genomic_DNA"/>
</dbReference>
<dbReference type="OMA" id="AVNHMGH"/>
<dbReference type="SUPFAM" id="SSF51735">
    <property type="entry name" value="NAD(P)-binding Rossmann-fold domains"/>
    <property type="match status" value="1"/>
</dbReference>
<dbReference type="InterPro" id="IPR036291">
    <property type="entry name" value="NAD(P)-bd_dom_sf"/>
</dbReference>
<evidence type="ECO:0000256" key="1">
    <source>
        <dbReference type="ARBA" id="ARBA00023002"/>
    </source>
</evidence>
<dbReference type="RefSeq" id="XP_003667385.1">
    <property type="nucleotide sequence ID" value="XM_003667337.1"/>
</dbReference>
<dbReference type="HOGENOM" id="CLU_010194_44_6_1"/>
<dbReference type="eggNOG" id="KOG1208">
    <property type="taxonomic scope" value="Eukaryota"/>
</dbReference>
<dbReference type="Pfam" id="PF00106">
    <property type="entry name" value="adh_short"/>
    <property type="match status" value="1"/>
</dbReference>
<dbReference type="InParanoid" id="G2QNW4"/>
<sequence>MQEIKNTLAENFGGPVTALGSHQFKLVDCPDLTGKVAVVTGGVKVSALVWFNYTFLKHSINKVYTLSVAEEVINGAKEVVARELGQDKADRIVFLQCDLSDWLRVKEIAETIKHDTDRLDNLVNNAGRGIMTAELTSCKKKNAERGNIVRISSQASNMHHKVPSDIKFASLEEINTDLGRNQLYSRSKLAVILYKRYYFDRRVTRNGHLNLLMNATHPGFVSSKQSRADIFEAFPIGGFGMSYGPEPFKKDEFEGAVPTVYAATVADKGGQHICAPATPEAGSELSQSEELAERLMELTRNVVRERRWGANRPVAMQTEKGDAGREPGL</sequence>
<accession>G2QNW4</accession>
<name>G2QNW4_THET4</name>
<dbReference type="InterPro" id="IPR002347">
    <property type="entry name" value="SDR_fam"/>
</dbReference>
<dbReference type="Proteomes" id="UP000007322">
    <property type="component" value="Chromosome 7"/>
</dbReference>
<dbReference type="GeneID" id="11510092"/>
<keyword evidence="1" id="KW-0560">Oxidoreductase</keyword>
<evidence type="ECO:0000313" key="2">
    <source>
        <dbReference type="EMBL" id="AEO62140.1"/>
    </source>
</evidence>
<proteinExistence type="predicted"/>
<dbReference type="AlphaFoldDB" id="G2QNW4"/>
<organism evidence="2 3">
    <name type="scientific">Thermothelomyces thermophilus (strain ATCC 42464 / BCRC 31852 / DSM 1799)</name>
    <name type="common">Sporotrichum thermophile</name>
    <dbReference type="NCBI Taxonomy" id="573729"/>
    <lineage>
        <taxon>Eukaryota</taxon>
        <taxon>Fungi</taxon>
        <taxon>Dikarya</taxon>
        <taxon>Ascomycota</taxon>
        <taxon>Pezizomycotina</taxon>
        <taxon>Sordariomycetes</taxon>
        <taxon>Sordariomycetidae</taxon>
        <taxon>Sordariales</taxon>
        <taxon>Chaetomiaceae</taxon>
        <taxon>Thermothelomyces</taxon>
    </lineage>
</organism>
<dbReference type="VEuPathDB" id="FungiDB:MYCTH_103818"/>